<proteinExistence type="predicted"/>
<dbReference type="GO" id="GO:0098796">
    <property type="term" value="C:membrane protein complex"/>
    <property type="evidence" value="ECO:0007669"/>
    <property type="project" value="UniProtKB-ARBA"/>
</dbReference>
<dbReference type="EMBL" id="BOOK01000038">
    <property type="protein sequence ID" value="GII03387.1"/>
    <property type="molecule type" value="Genomic_DNA"/>
</dbReference>
<dbReference type="GO" id="GO:0016887">
    <property type="term" value="F:ATP hydrolysis activity"/>
    <property type="evidence" value="ECO:0007669"/>
    <property type="project" value="InterPro"/>
</dbReference>
<keyword evidence="1" id="KW-0813">Transport</keyword>
<comment type="caution">
    <text evidence="5">The sequence shown here is derived from an EMBL/GenBank/DDBJ whole genome shotgun (WGS) entry which is preliminary data.</text>
</comment>
<dbReference type="InterPro" id="IPR017911">
    <property type="entry name" value="MacB-like_ATP-bd"/>
</dbReference>
<dbReference type="Proteomes" id="UP000634476">
    <property type="component" value="Unassembled WGS sequence"/>
</dbReference>
<dbReference type="GO" id="GO:0022857">
    <property type="term" value="F:transmembrane transporter activity"/>
    <property type="evidence" value="ECO:0007669"/>
    <property type="project" value="TreeGrafter"/>
</dbReference>
<dbReference type="AlphaFoldDB" id="A0A8J3T1H2"/>
<evidence type="ECO:0000256" key="3">
    <source>
        <dbReference type="ARBA" id="ARBA00022840"/>
    </source>
</evidence>
<dbReference type="FunFam" id="3.40.50.300:FF:000032">
    <property type="entry name" value="Export ABC transporter ATP-binding protein"/>
    <property type="match status" value="1"/>
</dbReference>
<evidence type="ECO:0000259" key="4">
    <source>
        <dbReference type="PROSITE" id="PS50893"/>
    </source>
</evidence>
<organism evidence="5 6">
    <name type="scientific">Planobispora takensis</name>
    <dbReference type="NCBI Taxonomy" id="1367882"/>
    <lineage>
        <taxon>Bacteria</taxon>
        <taxon>Bacillati</taxon>
        <taxon>Actinomycetota</taxon>
        <taxon>Actinomycetes</taxon>
        <taxon>Streptosporangiales</taxon>
        <taxon>Streptosporangiaceae</taxon>
        <taxon>Planobispora</taxon>
    </lineage>
</organism>
<dbReference type="Pfam" id="PF00005">
    <property type="entry name" value="ABC_tran"/>
    <property type="match status" value="1"/>
</dbReference>
<evidence type="ECO:0000313" key="5">
    <source>
        <dbReference type="EMBL" id="GII03387.1"/>
    </source>
</evidence>
<evidence type="ECO:0000256" key="1">
    <source>
        <dbReference type="ARBA" id="ARBA00022448"/>
    </source>
</evidence>
<name>A0A8J3T1H2_9ACTN</name>
<protein>
    <submittedName>
        <fullName evidence="5">Peptide ABC transporter ATP-binding protein</fullName>
    </submittedName>
</protein>
<dbReference type="CDD" id="cd03255">
    <property type="entry name" value="ABC_MJ0796_LolCDE_FtsE"/>
    <property type="match status" value="1"/>
</dbReference>
<sequence>MTLLELRDVWKVYPGEPPVEPVRGVGLRIEAGEMTAVLGPSGSGKSTLLHLMAALDRPTSGSVNLAGYAVQELGDHRLAGLRACFVGVVFQRFFLLEGLTAVENVATGLLYRGVRAGARRARAAEALERVGLGHRTRHRAAKLSGGERQRVAIARALVGGPAIVFADEPTGNLDSATGAEIVALLRELNGQGTTLVVVTHDPSVAAACPRRIELRDGQVVRTTRVREATR</sequence>
<dbReference type="SMART" id="SM00382">
    <property type="entry name" value="AAA"/>
    <property type="match status" value="1"/>
</dbReference>
<dbReference type="InterPro" id="IPR017871">
    <property type="entry name" value="ABC_transporter-like_CS"/>
</dbReference>
<dbReference type="InterPro" id="IPR003593">
    <property type="entry name" value="AAA+_ATPase"/>
</dbReference>
<dbReference type="Gene3D" id="3.40.50.300">
    <property type="entry name" value="P-loop containing nucleotide triphosphate hydrolases"/>
    <property type="match status" value="1"/>
</dbReference>
<dbReference type="GO" id="GO:0005886">
    <property type="term" value="C:plasma membrane"/>
    <property type="evidence" value="ECO:0007669"/>
    <property type="project" value="TreeGrafter"/>
</dbReference>
<dbReference type="SUPFAM" id="SSF52540">
    <property type="entry name" value="P-loop containing nucleoside triphosphate hydrolases"/>
    <property type="match status" value="1"/>
</dbReference>
<dbReference type="RefSeq" id="WP_203877668.1">
    <property type="nucleotide sequence ID" value="NZ_BOOK01000038.1"/>
</dbReference>
<reference evidence="5" key="1">
    <citation type="submission" date="2021-01" db="EMBL/GenBank/DDBJ databases">
        <title>Whole genome shotgun sequence of Planobispora takensis NBRC 109077.</title>
        <authorList>
            <person name="Komaki H."/>
            <person name="Tamura T."/>
        </authorList>
    </citation>
    <scope>NUCLEOTIDE SEQUENCE</scope>
    <source>
        <strain evidence="5">NBRC 109077</strain>
    </source>
</reference>
<keyword evidence="6" id="KW-1185">Reference proteome</keyword>
<dbReference type="GO" id="GO:0005524">
    <property type="term" value="F:ATP binding"/>
    <property type="evidence" value="ECO:0007669"/>
    <property type="project" value="UniProtKB-KW"/>
</dbReference>
<dbReference type="PANTHER" id="PTHR24220:SF86">
    <property type="entry name" value="ABC TRANSPORTER ABCH.1"/>
    <property type="match status" value="1"/>
</dbReference>
<dbReference type="InterPro" id="IPR003439">
    <property type="entry name" value="ABC_transporter-like_ATP-bd"/>
</dbReference>
<dbReference type="PROSITE" id="PS50893">
    <property type="entry name" value="ABC_TRANSPORTER_2"/>
    <property type="match status" value="1"/>
</dbReference>
<keyword evidence="2" id="KW-0547">Nucleotide-binding</keyword>
<dbReference type="InterPro" id="IPR015854">
    <property type="entry name" value="ABC_transpr_LolD-like"/>
</dbReference>
<evidence type="ECO:0000313" key="6">
    <source>
        <dbReference type="Proteomes" id="UP000634476"/>
    </source>
</evidence>
<dbReference type="InterPro" id="IPR027417">
    <property type="entry name" value="P-loop_NTPase"/>
</dbReference>
<evidence type="ECO:0000256" key="2">
    <source>
        <dbReference type="ARBA" id="ARBA00022741"/>
    </source>
</evidence>
<dbReference type="PROSITE" id="PS00211">
    <property type="entry name" value="ABC_TRANSPORTER_1"/>
    <property type="match status" value="1"/>
</dbReference>
<feature type="domain" description="ABC transporter" evidence="4">
    <location>
        <begin position="4"/>
        <end position="230"/>
    </location>
</feature>
<keyword evidence="3 5" id="KW-0067">ATP-binding</keyword>
<dbReference type="PANTHER" id="PTHR24220">
    <property type="entry name" value="IMPORT ATP-BINDING PROTEIN"/>
    <property type="match status" value="1"/>
</dbReference>
<gene>
    <name evidence="5" type="ORF">Pta02_53950</name>
</gene>
<accession>A0A8J3T1H2</accession>